<dbReference type="Proteomes" id="UP000460626">
    <property type="component" value="Unassembled WGS sequence"/>
</dbReference>
<organism evidence="3 4">
    <name type="scientific">Aurantiacibacter arachoides</name>
    <dbReference type="NCBI Taxonomy" id="1850444"/>
    <lineage>
        <taxon>Bacteria</taxon>
        <taxon>Pseudomonadati</taxon>
        <taxon>Pseudomonadota</taxon>
        <taxon>Alphaproteobacteria</taxon>
        <taxon>Sphingomonadales</taxon>
        <taxon>Erythrobacteraceae</taxon>
        <taxon>Aurantiacibacter</taxon>
    </lineage>
</organism>
<feature type="chain" id="PRO_5032710313" description="Lipoprotein" evidence="2">
    <location>
        <begin position="25"/>
        <end position="191"/>
    </location>
</feature>
<feature type="region of interest" description="Disordered" evidence="1">
    <location>
        <begin position="32"/>
        <end position="52"/>
    </location>
</feature>
<protein>
    <recommendedName>
        <fullName evidence="5">Lipoprotein</fullName>
    </recommendedName>
</protein>
<keyword evidence="2" id="KW-0732">Signal</keyword>
<evidence type="ECO:0000256" key="2">
    <source>
        <dbReference type="SAM" id="SignalP"/>
    </source>
</evidence>
<feature type="compositionally biased region" description="Pro residues" evidence="1">
    <location>
        <begin position="32"/>
        <end position="44"/>
    </location>
</feature>
<dbReference type="AlphaFoldDB" id="A0A844ZZN6"/>
<keyword evidence="4" id="KW-1185">Reference proteome</keyword>
<reference evidence="3 4" key="1">
    <citation type="submission" date="2019-12" db="EMBL/GenBank/DDBJ databases">
        <title>Genomic-based taxomic classification of the family Erythrobacteraceae.</title>
        <authorList>
            <person name="Xu L."/>
        </authorList>
    </citation>
    <scope>NUCLEOTIDE SEQUENCE [LARGE SCALE GENOMIC DNA]</scope>
    <source>
        <strain evidence="3 4">RC4-10-4</strain>
    </source>
</reference>
<feature type="signal peptide" evidence="2">
    <location>
        <begin position="1"/>
        <end position="24"/>
    </location>
</feature>
<dbReference type="OrthoDB" id="7629232at2"/>
<gene>
    <name evidence="3" type="ORF">GRI62_03600</name>
</gene>
<dbReference type="RefSeq" id="WP_131452044.1">
    <property type="nucleotide sequence ID" value="NZ_BMJK01000001.1"/>
</dbReference>
<sequence length="191" mass="19923">MIQRSPKIQRTVSAIALLGTLALAACIPPSPEPTPVPTPSPTPVAQPSAAPTNVVTPSYDNWMDYPATPGDWTYRSAGTATQALFGEASQGPRLTIGCDRATRRVTIARAGSATGQVTMTIRTETQDRALTTAGTMAGAAPMIAAQLSASDALLDAMAFTKGRFALEVPGTSTLYVPAYPEISRVVEDCRG</sequence>
<evidence type="ECO:0008006" key="5">
    <source>
        <dbReference type="Google" id="ProtNLM"/>
    </source>
</evidence>
<evidence type="ECO:0000313" key="3">
    <source>
        <dbReference type="EMBL" id="MXO92692.1"/>
    </source>
</evidence>
<evidence type="ECO:0000256" key="1">
    <source>
        <dbReference type="SAM" id="MobiDB-lite"/>
    </source>
</evidence>
<dbReference type="EMBL" id="WTYH01000001">
    <property type="protein sequence ID" value="MXO92692.1"/>
    <property type="molecule type" value="Genomic_DNA"/>
</dbReference>
<evidence type="ECO:0000313" key="4">
    <source>
        <dbReference type="Proteomes" id="UP000460626"/>
    </source>
</evidence>
<proteinExistence type="predicted"/>
<dbReference type="PROSITE" id="PS51257">
    <property type="entry name" value="PROKAR_LIPOPROTEIN"/>
    <property type="match status" value="1"/>
</dbReference>
<name>A0A844ZZN6_9SPHN</name>
<comment type="caution">
    <text evidence="3">The sequence shown here is derived from an EMBL/GenBank/DDBJ whole genome shotgun (WGS) entry which is preliminary data.</text>
</comment>
<accession>A0A844ZZN6</accession>